<accession>A0A1E1MAN5</accession>
<evidence type="ECO:0000313" key="2">
    <source>
        <dbReference type="EMBL" id="CZT45765.1"/>
    </source>
</evidence>
<dbReference type="EMBL" id="FJVC01000221">
    <property type="protein sequence ID" value="CZT45765.1"/>
    <property type="molecule type" value="Genomic_DNA"/>
</dbReference>
<name>A0A1E1MAN5_RHYSE</name>
<reference evidence="3" key="1">
    <citation type="submission" date="2016-03" db="EMBL/GenBank/DDBJ databases">
        <authorList>
            <person name="Guldener U."/>
        </authorList>
    </citation>
    <scope>NUCLEOTIDE SEQUENCE [LARGE SCALE GENOMIC DNA]</scope>
</reference>
<proteinExistence type="predicted"/>
<evidence type="ECO:0000313" key="3">
    <source>
        <dbReference type="Proteomes" id="UP000177625"/>
    </source>
</evidence>
<evidence type="ECO:0000256" key="1">
    <source>
        <dbReference type="SAM" id="MobiDB-lite"/>
    </source>
</evidence>
<feature type="region of interest" description="Disordered" evidence="1">
    <location>
        <begin position="45"/>
        <end position="67"/>
    </location>
</feature>
<feature type="compositionally biased region" description="Basic residues" evidence="1">
    <location>
        <begin position="45"/>
        <end position="58"/>
    </location>
</feature>
<sequence>MDPAHPTNTSQAHEEAQAADRTFEFISLTNTHRINENDHHAVRKHAMRSNTNRRHKRKELSAKVVKRDVSRLTSPSVAQQALQTKRFQLLPRALQDLEDKSKMEPVPGNLKRLGSHVGGGKGFESASSRGGQDDSIGKLSVELGLLDESSTIQYHLYYPGLARLILDPLMAYLPYNTPCQTRLLIQHNCMLPYQLYIRDHI</sequence>
<gene>
    <name evidence="2" type="ORF">RSE6_06107</name>
</gene>
<dbReference type="Proteomes" id="UP000177625">
    <property type="component" value="Unassembled WGS sequence"/>
</dbReference>
<dbReference type="AlphaFoldDB" id="A0A1E1MAN5"/>
<organism evidence="2 3">
    <name type="scientific">Rhynchosporium secalis</name>
    <name type="common">Barley scald fungus</name>
    <dbReference type="NCBI Taxonomy" id="38038"/>
    <lineage>
        <taxon>Eukaryota</taxon>
        <taxon>Fungi</taxon>
        <taxon>Dikarya</taxon>
        <taxon>Ascomycota</taxon>
        <taxon>Pezizomycotina</taxon>
        <taxon>Leotiomycetes</taxon>
        <taxon>Helotiales</taxon>
        <taxon>Ploettnerulaceae</taxon>
        <taxon>Rhynchosporium</taxon>
    </lineage>
</organism>
<protein>
    <submittedName>
        <fullName evidence="2">Uncharacterized protein</fullName>
    </submittedName>
</protein>
<feature type="region of interest" description="Disordered" evidence="1">
    <location>
        <begin position="102"/>
        <end position="134"/>
    </location>
</feature>
<keyword evidence="3" id="KW-1185">Reference proteome</keyword>